<dbReference type="InterPro" id="IPR017871">
    <property type="entry name" value="ABC_transporter-like_CS"/>
</dbReference>
<gene>
    <name evidence="11" type="ORF">METZ01_LOCUS29559</name>
</gene>
<dbReference type="InterPro" id="IPR011527">
    <property type="entry name" value="ABC1_TM_dom"/>
</dbReference>
<evidence type="ECO:0000256" key="3">
    <source>
        <dbReference type="ARBA" id="ARBA00022475"/>
    </source>
</evidence>
<dbReference type="InterPro" id="IPR039421">
    <property type="entry name" value="Type_1_exporter"/>
</dbReference>
<evidence type="ECO:0000256" key="1">
    <source>
        <dbReference type="ARBA" id="ARBA00004651"/>
    </source>
</evidence>
<reference evidence="11" key="1">
    <citation type="submission" date="2018-05" db="EMBL/GenBank/DDBJ databases">
        <authorList>
            <person name="Lanie J.A."/>
            <person name="Ng W.-L."/>
            <person name="Kazmierczak K.M."/>
            <person name="Andrzejewski T.M."/>
            <person name="Davidsen T.M."/>
            <person name="Wayne K.J."/>
            <person name="Tettelin H."/>
            <person name="Glass J.I."/>
            <person name="Rusch D."/>
            <person name="Podicherti R."/>
            <person name="Tsui H.-C.T."/>
            <person name="Winkler M.E."/>
        </authorList>
    </citation>
    <scope>NUCLEOTIDE SEQUENCE</scope>
</reference>
<dbReference type="SUPFAM" id="SSF90123">
    <property type="entry name" value="ABC transporter transmembrane region"/>
    <property type="match status" value="1"/>
</dbReference>
<evidence type="ECO:0000256" key="7">
    <source>
        <dbReference type="ARBA" id="ARBA00022989"/>
    </source>
</evidence>
<keyword evidence="2" id="KW-0813">Transport</keyword>
<evidence type="ECO:0000256" key="5">
    <source>
        <dbReference type="ARBA" id="ARBA00022741"/>
    </source>
</evidence>
<protein>
    <recommendedName>
        <fullName evidence="12">ABC transporter domain-containing protein</fullName>
    </recommendedName>
</protein>
<dbReference type="GO" id="GO:0005886">
    <property type="term" value="C:plasma membrane"/>
    <property type="evidence" value="ECO:0007669"/>
    <property type="project" value="UniProtKB-SubCell"/>
</dbReference>
<comment type="subcellular location">
    <subcellularLocation>
        <location evidence="1">Cell membrane</location>
        <topology evidence="1">Multi-pass membrane protein</topology>
    </subcellularLocation>
</comment>
<dbReference type="Gene3D" id="3.40.50.300">
    <property type="entry name" value="P-loop containing nucleotide triphosphate hydrolases"/>
    <property type="match status" value="1"/>
</dbReference>
<dbReference type="Pfam" id="PF00005">
    <property type="entry name" value="ABC_tran"/>
    <property type="match status" value="1"/>
</dbReference>
<organism evidence="11">
    <name type="scientific">marine metagenome</name>
    <dbReference type="NCBI Taxonomy" id="408172"/>
    <lineage>
        <taxon>unclassified sequences</taxon>
        <taxon>metagenomes</taxon>
        <taxon>ecological metagenomes</taxon>
    </lineage>
</organism>
<evidence type="ECO:0008006" key="12">
    <source>
        <dbReference type="Google" id="ProtNLM"/>
    </source>
</evidence>
<evidence type="ECO:0000256" key="8">
    <source>
        <dbReference type="ARBA" id="ARBA00023136"/>
    </source>
</evidence>
<dbReference type="PROSITE" id="PS00211">
    <property type="entry name" value="ABC_TRANSPORTER_1"/>
    <property type="match status" value="1"/>
</dbReference>
<keyword evidence="5" id="KW-0547">Nucleotide-binding</keyword>
<evidence type="ECO:0000259" key="10">
    <source>
        <dbReference type="PROSITE" id="PS50929"/>
    </source>
</evidence>
<keyword evidence="6" id="KW-0067">ATP-binding</keyword>
<keyword evidence="7" id="KW-1133">Transmembrane helix</keyword>
<dbReference type="InterPro" id="IPR003593">
    <property type="entry name" value="AAA+_ATPase"/>
</dbReference>
<keyword evidence="3" id="KW-1003">Cell membrane</keyword>
<proteinExistence type="predicted"/>
<dbReference type="GO" id="GO:0016887">
    <property type="term" value="F:ATP hydrolysis activity"/>
    <property type="evidence" value="ECO:0007669"/>
    <property type="project" value="InterPro"/>
</dbReference>
<evidence type="ECO:0000313" key="11">
    <source>
        <dbReference type="EMBL" id="SUZ76705.1"/>
    </source>
</evidence>
<evidence type="ECO:0000256" key="4">
    <source>
        <dbReference type="ARBA" id="ARBA00022692"/>
    </source>
</evidence>
<dbReference type="InterPro" id="IPR003439">
    <property type="entry name" value="ABC_transporter-like_ATP-bd"/>
</dbReference>
<dbReference type="GO" id="GO:0015421">
    <property type="term" value="F:ABC-type oligopeptide transporter activity"/>
    <property type="evidence" value="ECO:0007669"/>
    <property type="project" value="TreeGrafter"/>
</dbReference>
<dbReference type="PANTHER" id="PTHR43394">
    <property type="entry name" value="ATP-DEPENDENT PERMEASE MDL1, MITOCHONDRIAL"/>
    <property type="match status" value="1"/>
</dbReference>
<dbReference type="PROSITE" id="PS50929">
    <property type="entry name" value="ABC_TM1F"/>
    <property type="match status" value="1"/>
</dbReference>
<dbReference type="AlphaFoldDB" id="A0A381QBJ1"/>
<evidence type="ECO:0000256" key="6">
    <source>
        <dbReference type="ARBA" id="ARBA00022840"/>
    </source>
</evidence>
<dbReference type="PANTHER" id="PTHR43394:SF1">
    <property type="entry name" value="ATP-BINDING CASSETTE SUB-FAMILY B MEMBER 10, MITOCHONDRIAL"/>
    <property type="match status" value="1"/>
</dbReference>
<dbReference type="GO" id="GO:0005524">
    <property type="term" value="F:ATP binding"/>
    <property type="evidence" value="ECO:0007669"/>
    <property type="project" value="UniProtKB-KW"/>
</dbReference>
<feature type="domain" description="ABC transporter" evidence="9">
    <location>
        <begin position="375"/>
        <end position="615"/>
    </location>
</feature>
<sequence>MNQRRKNTSGTHGVPPDLDFRDRLGALRNLPEFFRLIWSCNRLLAVFNILLRVVRASLPLTMLYVGKLIIDEIVLISVTAGGSAVENPDMSILTTFVLIELGLAVFSDLLGRGIALVDSLLGDLVSHEISLRLMHQSARLDLECFEDSEFYDKLERARRQASSRILLMSQALTQLQDSITVFFLAAALITFNPWLLLLLAITLIPAFLGETHFNSQSYSLMYGWTQERRELDYLRFAGASDETAKEVKIFGLSDFFGKRYQKLAGEYYQVNRNLSVRRAAWGGLLSMLGSLGYYTAYAVIIYRTVYGELSLGDLTFLSGSFLRLRSLMEAILIRFSSIADSALYLRDLFDFLEMEPRIRSKDESLPFPETINDGFTFENVSFRYPQMEKWVLRDVSFTLHPGEKLALVGENGAGKTTLVKLLTRLYDPVEGRILLDGHDLRDYNLDGLRDAVGVIFQDYVKYHLTASENIAVGRIDDRNNANRIKEAAQRSLADKVIDKLPEGYQQMIGRWFKQGTNLSGGEWQKIAIARAYMRDAQLLILDEPTAALDARAEHEVFHRFVELTFDKCAVLISHRFSTVRMADRIVVLHEGKLLEHGTHEELLAAGGQYSELFQLQASGYR</sequence>
<dbReference type="SMART" id="SM00382">
    <property type="entry name" value="AAA"/>
    <property type="match status" value="1"/>
</dbReference>
<dbReference type="Gene3D" id="1.20.1560.10">
    <property type="entry name" value="ABC transporter type 1, transmembrane domain"/>
    <property type="match status" value="1"/>
</dbReference>
<dbReference type="InterPro" id="IPR027417">
    <property type="entry name" value="P-loop_NTPase"/>
</dbReference>
<dbReference type="EMBL" id="UINC01001288">
    <property type="protein sequence ID" value="SUZ76705.1"/>
    <property type="molecule type" value="Genomic_DNA"/>
</dbReference>
<evidence type="ECO:0000259" key="9">
    <source>
        <dbReference type="PROSITE" id="PS50893"/>
    </source>
</evidence>
<dbReference type="SUPFAM" id="SSF52540">
    <property type="entry name" value="P-loop containing nucleoside triphosphate hydrolases"/>
    <property type="match status" value="1"/>
</dbReference>
<accession>A0A381QBJ1</accession>
<evidence type="ECO:0000256" key="2">
    <source>
        <dbReference type="ARBA" id="ARBA00022448"/>
    </source>
</evidence>
<keyword evidence="4" id="KW-0812">Transmembrane</keyword>
<keyword evidence="8" id="KW-0472">Membrane</keyword>
<dbReference type="PROSITE" id="PS50893">
    <property type="entry name" value="ABC_TRANSPORTER_2"/>
    <property type="match status" value="1"/>
</dbReference>
<feature type="domain" description="ABC transmembrane type-1" evidence="10">
    <location>
        <begin position="49"/>
        <end position="340"/>
    </location>
</feature>
<dbReference type="InterPro" id="IPR036640">
    <property type="entry name" value="ABC1_TM_sf"/>
</dbReference>
<name>A0A381QBJ1_9ZZZZ</name>
<dbReference type="FunFam" id="3.40.50.300:FF:000221">
    <property type="entry name" value="Multidrug ABC transporter ATP-binding protein"/>
    <property type="match status" value="1"/>
</dbReference>